<evidence type="ECO:0000313" key="2">
    <source>
        <dbReference type="Proteomes" id="UP000465622"/>
    </source>
</evidence>
<reference evidence="1 2" key="1">
    <citation type="journal article" date="2019" name="Emerg. Microbes Infect.">
        <title>Comprehensive subspecies identification of 175 nontuberculous mycobacteria species based on 7547 genomic profiles.</title>
        <authorList>
            <person name="Matsumoto Y."/>
            <person name="Kinjo T."/>
            <person name="Motooka D."/>
            <person name="Nabeya D."/>
            <person name="Jung N."/>
            <person name="Uechi K."/>
            <person name="Horii T."/>
            <person name="Iida T."/>
            <person name="Fujita J."/>
            <person name="Nakamura S."/>
        </authorList>
    </citation>
    <scope>NUCLEOTIDE SEQUENCE [LARGE SCALE GENOMIC DNA]</scope>
    <source>
        <strain evidence="1 2">JCM 12375</strain>
    </source>
</reference>
<protein>
    <recommendedName>
        <fullName evidence="3">PE domain-containing protein</fullName>
    </recommendedName>
</protein>
<dbReference type="Proteomes" id="UP000465622">
    <property type="component" value="Chromosome"/>
</dbReference>
<dbReference type="EMBL" id="AP022567">
    <property type="protein sequence ID" value="BBX32970.1"/>
    <property type="molecule type" value="Genomic_DNA"/>
</dbReference>
<evidence type="ECO:0008006" key="3">
    <source>
        <dbReference type="Google" id="ProtNLM"/>
    </source>
</evidence>
<gene>
    <name evidence="1" type="ORF">MMAGJ_22520</name>
</gene>
<sequence length="204" mass="21687">MPTAMTAPISGTPLLTPLCFGTSRYHLVTLASTVEALKAASKLQGLDAVASAMAHSQQGALDYAQAKEIWDEKGAAFDAISEAGSIVPGVDEILNGFGQVPGGSELLKDMFVGEEPTPGIEQHIPVISSDATSYSIVQQLFAKEYGNTNLFPNGFPSYGDFKDNPEIRNSINTYLGEKVVGNLNTAYQAYQSTLPHDPPKFGDS</sequence>
<proteinExistence type="predicted"/>
<accession>A0ABN5Y5T3</accession>
<organism evidence="1 2">
    <name type="scientific">Mycolicibacterium mageritense</name>
    <name type="common">Mycobacterium mageritense</name>
    <dbReference type="NCBI Taxonomy" id="53462"/>
    <lineage>
        <taxon>Bacteria</taxon>
        <taxon>Bacillati</taxon>
        <taxon>Actinomycetota</taxon>
        <taxon>Actinomycetes</taxon>
        <taxon>Mycobacteriales</taxon>
        <taxon>Mycobacteriaceae</taxon>
        <taxon>Mycolicibacterium</taxon>
    </lineage>
</organism>
<evidence type="ECO:0000313" key="1">
    <source>
        <dbReference type="EMBL" id="BBX32970.1"/>
    </source>
</evidence>
<name>A0ABN5Y5T3_MYCME</name>
<keyword evidence="2" id="KW-1185">Reference proteome</keyword>